<accession>A0A0D0ALM3</accession>
<keyword evidence="2" id="KW-1185">Reference proteome</keyword>
<dbReference type="Proteomes" id="UP000054485">
    <property type="component" value="Unassembled WGS sequence"/>
</dbReference>
<proteinExistence type="predicted"/>
<dbReference type="InParanoid" id="A0A0D0ALM3"/>
<reference evidence="2" key="2">
    <citation type="submission" date="2015-01" db="EMBL/GenBank/DDBJ databases">
        <title>Evolutionary Origins and Diversification of the Mycorrhizal Mutualists.</title>
        <authorList>
            <consortium name="DOE Joint Genome Institute"/>
            <consortium name="Mycorrhizal Genomics Consortium"/>
            <person name="Kohler A."/>
            <person name="Kuo A."/>
            <person name="Nagy L.G."/>
            <person name="Floudas D."/>
            <person name="Copeland A."/>
            <person name="Barry K.W."/>
            <person name="Cichocki N."/>
            <person name="Veneault-Fourrey C."/>
            <person name="LaButti K."/>
            <person name="Lindquist E.A."/>
            <person name="Lipzen A."/>
            <person name="Lundell T."/>
            <person name="Morin E."/>
            <person name="Murat C."/>
            <person name="Riley R."/>
            <person name="Ohm R."/>
            <person name="Sun H."/>
            <person name="Tunlid A."/>
            <person name="Henrissat B."/>
            <person name="Grigoriev I.V."/>
            <person name="Hibbett D.S."/>
            <person name="Martin F."/>
        </authorList>
    </citation>
    <scope>NUCLEOTIDE SEQUENCE [LARGE SCALE GENOMIC DNA]</scope>
    <source>
        <strain evidence="2">UH-Slu-Lm8-n1</strain>
    </source>
</reference>
<reference evidence="1 2" key="1">
    <citation type="submission" date="2014-04" db="EMBL/GenBank/DDBJ databases">
        <authorList>
            <consortium name="DOE Joint Genome Institute"/>
            <person name="Kuo A."/>
            <person name="Ruytinx J."/>
            <person name="Rineau F."/>
            <person name="Colpaert J."/>
            <person name="Kohler A."/>
            <person name="Nagy L.G."/>
            <person name="Floudas D."/>
            <person name="Copeland A."/>
            <person name="Barry K.W."/>
            <person name="Cichocki N."/>
            <person name="Veneault-Fourrey C."/>
            <person name="LaButti K."/>
            <person name="Lindquist E.A."/>
            <person name="Lipzen A."/>
            <person name="Lundell T."/>
            <person name="Morin E."/>
            <person name="Murat C."/>
            <person name="Sun H."/>
            <person name="Tunlid A."/>
            <person name="Henrissat B."/>
            <person name="Grigoriev I.V."/>
            <person name="Hibbett D.S."/>
            <person name="Martin F."/>
            <person name="Nordberg H.P."/>
            <person name="Cantor M.N."/>
            <person name="Hua S.X."/>
        </authorList>
    </citation>
    <scope>NUCLEOTIDE SEQUENCE [LARGE SCALE GENOMIC DNA]</scope>
    <source>
        <strain evidence="1 2">UH-Slu-Lm8-n1</strain>
    </source>
</reference>
<sequence>MESKDAAALPVNLTGSCHQLHLVELNVFTYALEVHMNSGRVAQATTTTTTVVVKPPLRIRHRPRKRRIVTYGRLSWISSHQNSQDCGMQLYFSGPGQADGLLAGSVPVLIIPTASVPWKLGIRYIEIRVALYDVVSLPRVIFWFAATSVAVEASYNVPKHSVVIADDVQVSNLQIGSTVAQEKRIGTVASEGNVVKGWEREVFKDCQLKFGCQVNLEYHIGGLKGLFINRSMISNIQIVIPRFSSVGLFRLASRGTMSATVPPLTISIVQAVEFRSIIFTQGRAFKILSGSPPDNVQKCLRITWSMSVEFVAQDMMTPMTSTPQEHMKVLYGAVGDLVDRGGSLSI</sequence>
<dbReference type="PROSITE" id="PS51257">
    <property type="entry name" value="PROKAR_LIPOPROTEIN"/>
    <property type="match status" value="1"/>
</dbReference>
<organism evidence="1 2">
    <name type="scientific">Suillus luteus UH-Slu-Lm8-n1</name>
    <dbReference type="NCBI Taxonomy" id="930992"/>
    <lineage>
        <taxon>Eukaryota</taxon>
        <taxon>Fungi</taxon>
        <taxon>Dikarya</taxon>
        <taxon>Basidiomycota</taxon>
        <taxon>Agaricomycotina</taxon>
        <taxon>Agaricomycetes</taxon>
        <taxon>Agaricomycetidae</taxon>
        <taxon>Boletales</taxon>
        <taxon>Suillineae</taxon>
        <taxon>Suillaceae</taxon>
        <taxon>Suillus</taxon>
    </lineage>
</organism>
<evidence type="ECO:0000313" key="2">
    <source>
        <dbReference type="Proteomes" id="UP000054485"/>
    </source>
</evidence>
<name>A0A0D0ALM3_9AGAM</name>
<evidence type="ECO:0000313" key="1">
    <source>
        <dbReference type="EMBL" id="KIK32818.1"/>
    </source>
</evidence>
<dbReference type="AlphaFoldDB" id="A0A0D0ALM3"/>
<protein>
    <submittedName>
        <fullName evidence="1">Uncharacterized protein</fullName>
    </submittedName>
</protein>
<gene>
    <name evidence="1" type="ORF">CY34DRAFT_793353</name>
</gene>
<dbReference type="EMBL" id="KN836103">
    <property type="protein sequence ID" value="KIK32818.1"/>
    <property type="molecule type" value="Genomic_DNA"/>
</dbReference>
<dbReference type="HOGENOM" id="CLU_802102_0_0_1"/>